<dbReference type="EMBL" id="CP000927">
    <property type="protein sequence ID" value="ABZ73719.1"/>
    <property type="molecule type" value="Genomic_DNA"/>
</dbReference>
<sequence length="553" mass="58120" precursor="true">MINLFRTCLGLASSAAMLVAALGADRASAAAARPVVAAPAGAVEGVVEAGTLAFKGLPYAAPPVGAGRWRAPAPAVRWEGVRDASQFGAACVQPTPGAPSIYSAEVGATSEDCLTLNLWTPSTKGKAPVIVWIHGGSLTAGSGKSPLQNGPKLAAAGTVVVTINYRLGVLGYMAHPELSKESPQGVSGNYGLLDQIAALNWVQRNIAAFGGDPANVTIAGESAGALSVMYLMVSPPARGLFAKAIAQSAYMISTPELKAARHGAPSGEDAGAHLAGVLQAPSLQALRAMDPQVLTDKAAQAGFLPFGVVDGRVLRQQLVDAFDRGEQAPVPILAGFNSGEIRSLRFLAPSPPKTAAEYERVIRARYGDLAADFLALYPASNLEESVLATTRDALYGWTSERLVRSQDKAGRPSFLYLFDHGYPSMDQAGLHAFHASEIPYMFGALDKTPPRWPKAPDTADEARLSDAMVGYWTSFARTGRPTAAGSATWPAYKPQGSYMAFREKPVPASDLMPGMFLLHERAMCRRRASGDLAWNWNVGLVSPVLPGPTQACP</sequence>
<reference evidence="5" key="1">
    <citation type="submission" date="2008-01" db="EMBL/GenBank/DDBJ databases">
        <title>Complete sequence of chromosome of Caulobacter sp. K31.</title>
        <authorList>
            <consortium name="US DOE Joint Genome Institute"/>
            <person name="Copeland A."/>
            <person name="Lucas S."/>
            <person name="Lapidus A."/>
            <person name="Barry K."/>
            <person name="Glavina del Rio T."/>
            <person name="Dalin E."/>
            <person name="Tice H."/>
            <person name="Pitluck S."/>
            <person name="Bruce D."/>
            <person name="Goodwin L."/>
            <person name="Thompson L.S."/>
            <person name="Brettin T."/>
            <person name="Detter J.C."/>
            <person name="Han C."/>
            <person name="Schmutz J."/>
            <person name="Larimer F."/>
            <person name="Land M."/>
            <person name="Hauser L."/>
            <person name="Kyrpides N."/>
            <person name="Kim E."/>
            <person name="Stephens C."/>
            <person name="Richardson P."/>
        </authorList>
    </citation>
    <scope>NUCLEOTIDE SEQUENCE [LARGE SCALE GENOMIC DNA]</scope>
    <source>
        <strain evidence="5">K31</strain>
    </source>
</reference>
<feature type="chain" id="PRO_5005122421" description="Carboxylic ester hydrolase" evidence="3">
    <location>
        <begin position="30"/>
        <end position="553"/>
    </location>
</feature>
<dbReference type="AlphaFoldDB" id="B0T1V8"/>
<accession>B0T1V8</accession>
<dbReference type="PANTHER" id="PTHR11559">
    <property type="entry name" value="CARBOXYLESTERASE"/>
    <property type="match status" value="1"/>
</dbReference>
<dbReference type="InterPro" id="IPR019826">
    <property type="entry name" value="Carboxylesterase_B_AS"/>
</dbReference>
<dbReference type="PROSITE" id="PS00122">
    <property type="entry name" value="CARBOXYLESTERASE_B_1"/>
    <property type="match status" value="1"/>
</dbReference>
<dbReference type="ESTHER" id="causk-b0t1v8">
    <property type="family name" value="Carb_B_Bacteria"/>
</dbReference>
<protein>
    <recommendedName>
        <fullName evidence="3">Carboxylic ester hydrolase</fullName>
        <ecNumber evidence="3">3.1.1.-</ecNumber>
    </recommendedName>
</protein>
<dbReference type="InterPro" id="IPR002018">
    <property type="entry name" value="CarbesteraseB"/>
</dbReference>
<dbReference type="OrthoDB" id="9775851at2"/>
<evidence type="ECO:0000313" key="5">
    <source>
        <dbReference type="EMBL" id="ABZ73719.1"/>
    </source>
</evidence>
<evidence type="ECO:0000256" key="1">
    <source>
        <dbReference type="ARBA" id="ARBA00005964"/>
    </source>
</evidence>
<dbReference type="STRING" id="366602.Caul_4599"/>
<dbReference type="InterPro" id="IPR050309">
    <property type="entry name" value="Type-B_Carboxylest/Lipase"/>
</dbReference>
<dbReference type="Pfam" id="PF00135">
    <property type="entry name" value="COesterase"/>
    <property type="match status" value="1"/>
</dbReference>
<dbReference type="GO" id="GO:0016787">
    <property type="term" value="F:hydrolase activity"/>
    <property type="evidence" value="ECO:0007669"/>
    <property type="project" value="UniProtKB-KW"/>
</dbReference>
<keyword evidence="3" id="KW-0732">Signal</keyword>
<feature type="domain" description="Carboxylesterase type B" evidence="4">
    <location>
        <begin position="33"/>
        <end position="506"/>
    </location>
</feature>
<keyword evidence="2 3" id="KW-0378">Hydrolase</keyword>
<gene>
    <name evidence="5" type="ordered locus">Caul_4599</name>
</gene>
<evidence type="ECO:0000259" key="4">
    <source>
        <dbReference type="Pfam" id="PF00135"/>
    </source>
</evidence>
<dbReference type="InterPro" id="IPR029058">
    <property type="entry name" value="AB_hydrolase_fold"/>
</dbReference>
<proteinExistence type="inferred from homology"/>
<dbReference type="eggNOG" id="COG2272">
    <property type="taxonomic scope" value="Bacteria"/>
</dbReference>
<dbReference type="InterPro" id="IPR019819">
    <property type="entry name" value="Carboxylesterase_B_CS"/>
</dbReference>
<evidence type="ECO:0000256" key="3">
    <source>
        <dbReference type="RuleBase" id="RU361235"/>
    </source>
</evidence>
<dbReference type="Gene3D" id="3.40.50.1820">
    <property type="entry name" value="alpha/beta hydrolase"/>
    <property type="match status" value="1"/>
</dbReference>
<dbReference type="PROSITE" id="PS00941">
    <property type="entry name" value="CARBOXYLESTERASE_B_2"/>
    <property type="match status" value="1"/>
</dbReference>
<evidence type="ECO:0000256" key="2">
    <source>
        <dbReference type="ARBA" id="ARBA00022801"/>
    </source>
</evidence>
<dbReference type="HOGENOM" id="CLU_006586_16_4_5"/>
<dbReference type="KEGG" id="cak:Caul_4599"/>
<name>B0T1V8_CAUSK</name>
<dbReference type="EC" id="3.1.1.-" evidence="3"/>
<feature type="signal peptide" evidence="3">
    <location>
        <begin position="1"/>
        <end position="29"/>
    </location>
</feature>
<organism evidence="5">
    <name type="scientific">Caulobacter sp. (strain K31)</name>
    <dbReference type="NCBI Taxonomy" id="366602"/>
    <lineage>
        <taxon>Bacteria</taxon>
        <taxon>Pseudomonadati</taxon>
        <taxon>Pseudomonadota</taxon>
        <taxon>Alphaproteobacteria</taxon>
        <taxon>Caulobacterales</taxon>
        <taxon>Caulobacteraceae</taxon>
        <taxon>Caulobacter</taxon>
    </lineage>
</organism>
<comment type="similarity">
    <text evidence="1 3">Belongs to the type-B carboxylesterase/lipase family.</text>
</comment>
<dbReference type="SUPFAM" id="SSF53474">
    <property type="entry name" value="alpha/beta-Hydrolases"/>
    <property type="match status" value="1"/>
</dbReference>